<keyword evidence="2 3" id="KW-0802">TPR repeat</keyword>
<dbReference type="SMART" id="SM00028">
    <property type="entry name" value="TPR"/>
    <property type="match status" value="3"/>
</dbReference>
<feature type="transmembrane region" description="Helical" evidence="4">
    <location>
        <begin position="119"/>
        <end position="138"/>
    </location>
</feature>
<evidence type="ECO:0000256" key="2">
    <source>
        <dbReference type="ARBA" id="ARBA00022803"/>
    </source>
</evidence>
<organism evidence="5 6">
    <name type="scientific">Candidatus Daviesbacteria bacterium RIFCSPHIGHO2_02_FULL_43_12</name>
    <dbReference type="NCBI Taxonomy" id="1797776"/>
    <lineage>
        <taxon>Bacteria</taxon>
        <taxon>Candidatus Daviesiibacteriota</taxon>
    </lineage>
</organism>
<evidence type="ECO:0000256" key="3">
    <source>
        <dbReference type="PROSITE-ProRule" id="PRU00339"/>
    </source>
</evidence>
<feature type="transmembrane region" description="Helical" evidence="4">
    <location>
        <begin position="298"/>
        <end position="318"/>
    </location>
</feature>
<feature type="transmembrane region" description="Helical" evidence="4">
    <location>
        <begin position="216"/>
        <end position="232"/>
    </location>
</feature>
<feature type="transmembrane region" description="Helical" evidence="4">
    <location>
        <begin position="171"/>
        <end position="196"/>
    </location>
</feature>
<feature type="transmembrane region" description="Helical" evidence="4">
    <location>
        <begin position="88"/>
        <end position="107"/>
    </location>
</feature>
<accession>A0A1F5KIG9</accession>
<feature type="repeat" description="TPR" evidence="3">
    <location>
        <begin position="423"/>
        <end position="456"/>
    </location>
</feature>
<dbReference type="PROSITE" id="PS50005">
    <property type="entry name" value="TPR"/>
    <property type="match status" value="2"/>
</dbReference>
<keyword evidence="4" id="KW-0812">Transmembrane</keyword>
<dbReference type="PANTHER" id="PTHR44227:SF3">
    <property type="entry name" value="PROTEIN O-MANNOSYL-TRANSFERASE TMTC4"/>
    <property type="match status" value="1"/>
</dbReference>
<dbReference type="EMBL" id="MFDD01000006">
    <property type="protein sequence ID" value="OGE40726.1"/>
    <property type="molecule type" value="Genomic_DNA"/>
</dbReference>
<keyword evidence="4" id="KW-1133">Transmembrane helix</keyword>
<feature type="repeat" description="TPR" evidence="3">
    <location>
        <begin position="490"/>
        <end position="523"/>
    </location>
</feature>
<feature type="transmembrane region" description="Helical" evidence="4">
    <location>
        <begin position="241"/>
        <end position="258"/>
    </location>
</feature>
<evidence type="ECO:0000256" key="1">
    <source>
        <dbReference type="ARBA" id="ARBA00022737"/>
    </source>
</evidence>
<comment type="caution">
    <text evidence="5">The sequence shown here is derived from an EMBL/GenBank/DDBJ whole genome shotgun (WGS) entry which is preliminary data.</text>
</comment>
<protein>
    <submittedName>
        <fullName evidence="5">Uncharacterized protein</fullName>
    </submittedName>
</protein>
<dbReference type="Proteomes" id="UP000177328">
    <property type="component" value="Unassembled WGS sequence"/>
</dbReference>
<dbReference type="AlphaFoldDB" id="A0A1F5KIG9"/>
<feature type="transmembrane region" description="Helical" evidence="4">
    <location>
        <begin position="12"/>
        <end position="33"/>
    </location>
</feature>
<proteinExistence type="predicted"/>
<dbReference type="InterPro" id="IPR011990">
    <property type="entry name" value="TPR-like_helical_dom_sf"/>
</dbReference>
<evidence type="ECO:0000313" key="6">
    <source>
        <dbReference type="Proteomes" id="UP000177328"/>
    </source>
</evidence>
<dbReference type="Gene3D" id="1.25.40.10">
    <property type="entry name" value="Tetratricopeptide repeat domain"/>
    <property type="match status" value="2"/>
</dbReference>
<feature type="transmembrane region" description="Helical" evidence="4">
    <location>
        <begin position="355"/>
        <end position="374"/>
    </location>
</feature>
<reference evidence="5 6" key="1">
    <citation type="journal article" date="2016" name="Nat. Commun.">
        <title>Thousands of microbial genomes shed light on interconnected biogeochemical processes in an aquifer system.</title>
        <authorList>
            <person name="Anantharaman K."/>
            <person name="Brown C.T."/>
            <person name="Hug L.A."/>
            <person name="Sharon I."/>
            <person name="Castelle C.J."/>
            <person name="Probst A.J."/>
            <person name="Thomas B.C."/>
            <person name="Singh A."/>
            <person name="Wilkins M.J."/>
            <person name="Karaoz U."/>
            <person name="Brodie E.L."/>
            <person name="Williams K.H."/>
            <person name="Hubbard S.S."/>
            <person name="Banfield J.F."/>
        </authorList>
    </citation>
    <scope>NUCLEOTIDE SEQUENCE [LARGE SCALE GENOMIC DNA]</scope>
</reference>
<feature type="transmembrane region" description="Helical" evidence="4">
    <location>
        <begin position="380"/>
        <end position="401"/>
    </location>
</feature>
<keyword evidence="1" id="KW-0677">Repeat</keyword>
<evidence type="ECO:0000256" key="4">
    <source>
        <dbReference type="SAM" id="Phobius"/>
    </source>
</evidence>
<feature type="transmembrane region" description="Helical" evidence="4">
    <location>
        <begin position="324"/>
        <end position="343"/>
    </location>
</feature>
<feature type="transmembrane region" description="Helical" evidence="4">
    <location>
        <begin position="144"/>
        <end position="164"/>
    </location>
</feature>
<evidence type="ECO:0000313" key="5">
    <source>
        <dbReference type="EMBL" id="OGE40726.1"/>
    </source>
</evidence>
<dbReference type="InterPro" id="IPR019734">
    <property type="entry name" value="TPR_rpt"/>
</dbReference>
<keyword evidence="4" id="KW-0472">Membrane</keyword>
<name>A0A1F5KIG9_9BACT</name>
<dbReference type="InterPro" id="IPR052346">
    <property type="entry name" value="O-mannosyl-transferase_TMTC"/>
</dbReference>
<gene>
    <name evidence="5" type="ORF">A3D25_05630</name>
</gene>
<dbReference type="Pfam" id="PF13181">
    <property type="entry name" value="TPR_8"/>
    <property type="match status" value="2"/>
</dbReference>
<sequence length="540" mass="61787">MINLFQSQKNQIFIIIALTLLSYSTIFANQLVIDDFDFIVNWESSHQLNLINLITGDQPGGHEGVYRPLRSLLYGVYYQIFGTNPLGYHLHSLLVHLISTILVYLIIQSLVKTLRLQSLLSHYLPFLTSLLFGLHPIHTEAITYIAASMEMTGVVFFLSSFLMYQRDKKLLSILFALLAFFTYEMTLTLPFVLWAYDFSIRKLSFQRKFDYLKGKLVYFLGILVFFLLKLSFTHNLNRGEYLADSFYLTALVMLKAFVKYLELLSLPINLSLVHILPGGIPTLGGVDIKKQLIDQESLLDPSVLLGLILALGLVFLAFKLKEFYPLISFGLFWFLITLIPASQIIPLQVVMGEKYLYLPSVGFALVIGYLFVFLSKKVNLKVLTTIYLLVVLGYMALTVTYNQVWKTPEFIWLNASLKANQSASAHYNLAAIYQSEGQLIKAKEEYLSALEVDSEYHPALNNLGFVYLNLNDLPRAKATFEKAIFIKDFYPMHYGLALVYKAQNNLDQALVEYQKTLILNPNFSQAKQEIELIQYQKSRN</sequence>
<dbReference type="PANTHER" id="PTHR44227">
    <property type="match status" value="1"/>
</dbReference>
<dbReference type="SUPFAM" id="SSF48452">
    <property type="entry name" value="TPR-like"/>
    <property type="match status" value="1"/>
</dbReference>